<organism evidence="3 4">
    <name type="scientific">Streptomyces lonarensis</name>
    <dbReference type="NCBI Taxonomy" id="700599"/>
    <lineage>
        <taxon>Bacteria</taxon>
        <taxon>Bacillati</taxon>
        <taxon>Actinomycetota</taxon>
        <taxon>Actinomycetes</taxon>
        <taxon>Kitasatosporales</taxon>
        <taxon>Streptomycetaceae</taxon>
        <taxon>Streptomyces</taxon>
    </lineage>
</organism>
<keyword evidence="2" id="KW-0472">Membrane</keyword>
<keyword evidence="4" id="KW-1185">Reference proteome</keyword>
<name>A0A7X6I0D1_9ACTN</name>
<gene>
    <name evidence="3" type="ORF">HCN56_16655</name>
</gene>
<sequence length="85" mass="8847">MRRNRTARASAAPSPNPDGAPAPPATPGPSSRPAGPRRTRRLVVATAFLGGLLAAVFLYSGSMSTSGIVAAQEDRWFVVLLPVSF</sequence>
<dbReference type="Proteomes" id="UP000578686">
    <property type="component" value="Unassembled WGS sequence"/>
</dbReference>
<proteinExistence type="predicted"/>
<reference evidence="3 4" key="1">
    <citation type="submission" date="2020-03" db="EMBL/GenBank/DDBJ databases">
        <title>Draft genome of Streptomyces sp. ventii, isolated from the Axial Seamount in the Pacific Ocean, and resequencing of the two type strains Streptomyces lonarensis strain NCL 716 and Streptomyces bohaiensis strain 11A07.</title>
        <authorList>
            <person name="Loughran R.M."/>
            <person name="Pfannmuller K.M."/>
            <person name="Wasson B.J."/>
            <person name="Deadmond M.C."/>
            <person name="Paddock B.E."/>
            <person name="Koyack M.J."/>
            <person name="Gallegos D.A."/>
            <person name="Mitchell E.A."/>
            <person name="Ushijima B."/>
            <person name="Saw J.H."/>
            <person name="Mcphail K.L."/>
            <person name="Videau P."/>
        </authorList>
    </citation>
    <scope>NUCLEOTIDE SEQUENCE [LARGE SCALE GENOMIC DNA]</scope>
    <source>
        <strain evidence="3 4">NCL716</strain>
    </source>
</reference>
<feature type="compositionally biased region" description="Pro residues" evidence="1">
    <location>
        <begin position="14"/>
        <end position="27"/>
    </location>
</feature>
<dbReference type="AlphaFoldDB" id="A0A7X6I0D1"/>
<feature type="non-terminal residue" evidence="3">
    <location>
        <position position="85"/>
    </location>
</feature>
<feature type="region of interest" description="Disordered" evidence="1">
    <location>
        <begin position="1"/>
        <end position="38"/>
    </location>
</feature>
<comment type="caution">
    <text evidence="3">The sequence shown here is derived from an EMBL/GenBank/DDBJ whole genome shotgun (WGS) entry which is preliminary data.</text>
</comment>
<evidence type="ECO:0000313" key="4">
    <source>
        <dbReference type="Proteomes" id="UP000578686"/>
    </source>
</evidence>
<keyword evidence="2" id="KW-1133">Transmembrane helix</keyword>
<accession>A0A7X6I0D1</accession>
<evidence type="ECO:0000256" key="1">
    <source>
        <dbReference type="SAM" id="MobiDB-lite"/>
    </source>
</evidence>
<protein>
    <submittedName>
        <fullName evidence="3">Uncharacterized protein</fullName>
    </submittedName>
</protein>
<feature type="transmembrane region" description="Helical" evidence="2">
    <location>
        <begin position="42"/>
        <end position="60"/>
    </location>
</feature>
<keyword evidence="2" id="KW-0812">Transmembrane</keyword>
<evidence type="ECO:0000313" key="3">
    <source>
        <dbReference type="EMBL" id="NJQ07169.1"/>
    </source>
</evidence>
<dbReference type="EMBL" id="JAAVJD010000136">
    <property type="protein sequence ID" value="NJQ07169.1"/>
    <property type="molecule type" value="Genomic_DNA"/>
</dbReference>
<evidence type="ECO:0000256" key="2">
    <source>
        <dbReference type="SAM" id="Phobius"/>
    </source>
</evidence>